<dbReference type="GO" id="GO:0004383">
    <property type="term" value="F:guanylate cyclase activity"/>
    <property type="evidence" value="ECO:0007669"/>
    <property type="project" value="UniProtKB-EC"/>
</dbReference>
<dbReference type="GO" id="GO:0008074">
    <property type="term" value="C:guanylate cyclase complex, soluble"/>
    <property type="evidence" value="ECO:0007669"/>
    <property type="project" value="TreeGrafter"/>
</dbReference>
<feature type="compositionally biased region" description="Polar residues" evidence="4">
    <location>
        <begin position="53"/>
        <end position="66"/>
    </location>
</feature>
<sequence>MVSDGRLTGQLFRSGRVTICSPAAKYRTLSKLISSLLKKKGLPIPLTIVSDESGTPLPGSTTNGRSSADELSKITDVMPSDRRGSLTTKPLLLRGRMNVMTEWGCLAFICMPLISSLDELQELGLFLTDLSMHDLSREMVLAGWQHNANLEVTFEKQEERSQRLEESLNLLDQWKQRGDELLYSMIPQT</sequence>
<dbReference type="GO" id="GO:0000166">
    <property type="term" value="F:nucleotide binding"/>
    <property type="evidence" value="ECO:0007669"/>
    <property type="project" value="UniProtKB-KW"/>
</dbReference>
<evidence type="ECO:0000313" key="6">
    <source>
        <dbReference type="EMBL" id="CAD7275102.1"/>
    </source>
</evidence>
<feature type="non-terminal residue" evidence="6">
    <location>
        <position position="1"/>
    </location>
</feature>
<dbReference type="AlphaFoldDB" id="A0A7R9BJR7"/>
<evidence type="ECO:0000313" key="7">
    <source>
        <dbReference type="Proteomes" id="UP000678499"/>
    </source>
</evidence>
<dbReference type="InterPro" id="IPR042463">
    <property type="entry name" value="HNOB_dom_associated_sf"/>
</dbReference>
<evidence type="ECO:0000256" key="4">
    <source>
        <dbReference type="SAM" id="MobiDB-lite"/>
    </source>
</evidence>
<evidence type="ECO:0000259" key="5">
    <source>
        <dbReference type="Pfam" id="PF07701"/>
    </source>
</evidence>
<keyword evidence="2" id="KW-0547">Nucleotide-binding</keyword>
<feature type="region of interest" description="Disordered" evidence="4">
    <location>
        <begin position="53"/>
        <end position="82"/>
    </location>
</feature>
<organism evidence="6">
    <name type="scientific">Notodromas monacha</name>
    <dbReference type="NCBI Taxonomy" id="399045"/>
    <lineage>
        <taxon>Eukaryota</taxon>
        <taxon>Metazoa</taxon>
        <taxon>Ecdysozoa</taxon>
        <taxon>Arthropoda</taxon>
        <taxon>Crustacea</taxon>
        <taxon>Oligostraca</taxon>
        <taxon>Ostracoda</taxon>
        <taxon>Podocopa</taxon>
        <taxon>Podocopida</taxon>
        <taxon>Cypridocopina</taxon>
        <taxon>Cypridoidea</taxon>
        <taxon>Cyprididae</taxon>
        <taxon>Notodromas</taxon>
    </lineage>
</organism>
<dbReference type="Gene3D" id="3.30.450.260">
    <property type="entry name" value="Haem NO binding associated domain"/>
    <property type="match status" value="1"/>
</dbReference>
<evidence type="ECO:0000256" key="1">
    <source>
        <dbReference type="ARBA" id="ARBA00012202"/>
    </source>
</evidence>
<keyword evidence="7" id="KW-1185">Reference proteome</keyword>
<keyword evidence="3" id="KW-0141">cGMP biosynthesis</keyword>
<feature type="compositionally biased region" description="Basic and acidic residues" evidence="4">
    <location>
        <begin position="67"/>
        <end position="82"/>
    </location>
</feature>
<dbReference type="GO" id="GO:0070482">
    <property type="term" value="P:response to oxygen levels"/>
    <property type="evidence" value="ECO:0007669"/>
    <property type="project" value="TreeGrafter"/>
</dbReference>
<accession>A0A7R9BJR7</accession>
<name>A0A7R9BJR7_9CRUS</name>
<dbReference type="EC" id="4.6.1.2" evidence="1"/>
<feature type="domain" description="Haem NO binding associated" evidence="5">
    <location>
        <begin position="79"/>
        <end position="188"/>
    </location>
</feature>
<proteinExistence type="predicted"/>
<dbReference type="PANTHER" id="PTHR45655:SF5">
    <property type="entry name" value="SOLUBLE GUANYLATE CYCLASE 89DA-RELATED"/>
    <property type="match status" value="1"/>
</dbReference>
<dbReference type="Gene3D" id="6.10.250.780">
    <property type="match status" value="1"/>
</dbReference>
<dbReference type="PANTHER" id="PTHR45655">
    <property type="entry name" value="GUANYLATE CYCLASE SOLUBLE SUBUNIT BETA-2"/>
    <property type="match status" value="1"/>
</dbReference>
<dbReference type="InterPro" id="IPR011645">
    <property type="entry name" value="HNOB_dom_associated"/>
</dbReference>
<dbReference type="Proteomes" id="UP000678499">
    <property type="component" value="Unassembled WGS sequence"/>
</dbReference>
<dbReference type="EMBL" id="OA882394">
    <property type="protein sequence ID" value="CAD7275102.1"/>
    <property type="molecule type" value="Genomic_DNA"/>
</dbReference>
<dbReference type="EMBL" id="CAJPEX010000357">
    <property type="protein sequence ID" value="CAG0915254.1"/>
    <property type="molecule type" value="Genomic_DNA"/>
</dbReference>
<dbReference type="OrthoDB" id="60033at2759"/>
<reference evidence="6" key="1">
    <citation type="submission" date="2020-11" db="EMBL/GenBank/DDBJ databases">
        <authorList>
            <person name="Tran Van P."/>
        </authorList>
    </citation>
    <scope>NUCLEOTIDE SEQUENCE</scope>
</reference>
<dbReference type="Pfam" id="PF07701">
    <property type="entry name" value="HNOBA"/>
    <property type="match status" value="1"/>
</dbReference>
<evidence type="ECO:0000256" key="2">
    <source>
        <dbReference type="ARBA" id="ARBA00022741"/>
    </source>
</evidence>
<gene>
    <name evidence="6" type="ORF">NMOB1V02_LOCUS2905</name>
</gene>
<dbReference type="GO" id="GO:0019934">
    <property type="term" value="P:cGMP-mediated signaling"/>
    <property type="evidence" value="ECO:0007669"/>
    <property type="project" value="TreeGrafter"/>
</dbReference>
<protein>
    <recommendedName>
        <fullName evidence="1">guanylate cyclase</fullName>
        <ecNumber evidence="1">4.6.1.2</ecNumber>
    </recommendedName>
</protein>
<evidence type="ECO:0000256" key="3">
    <source>
        <dbReference type="ARBA" id="ARBA00023293"/>
    </source>
</evidence>